<dbReference type="InterPro" id="IPR019422">
    <property type="entry name" value="7TM_GPCR_serpentine_rcpt_Srh"/>
</dbReference>
<keyword evidence="1" id="KW-1133">Transmembrane helix</keyword>
<dbReference type="Pfam" id="PF10318">
    <property type="entry name" value="7TM_GPCR_Srh"/>
    <property type="match status" value="2"/>
</dbReference>
<comment type="caution">
    <text evidence="2">The sequence shown here is derived from an EMBL/GenBank/DDBJ whole genome shotgun (WGS) entry which is preliminary data.</text>
</comment>
<feature type="transmembrane region" description="Helical" evidence="1">
    <location>
        <begin position="366"/>
        <end position="390"/>
    </location>
</feature>
<gene>
    <name evidence="2" type="primary">Cnig_chr_V.g20936</name>
    <name evidence="2" type="ORF">B9Z55_020936</name>
</gene>
<dbReference type="AlphaFoldDB" id="A0A2G5TPU8"/>
<dbReference type="InterPro" id="IPR053220">
    <property type="entry name" value="Nematode_rcpt-like_serp_H"/>
</dbReference>
<sequence>MKNVKLPMLMLHLVCASFDLIVTIGIVPVVQFPILAGYPLGFLYTLGVPSYVQSYIAVTFLLMLAPSVAMFFESRYNFIVRKDSETESRKIKRAVHHFVNYLLTILVFAPTVFDMPSVSETRRIFMEKLPCLPTEILDRPGYTMLGNLSIVRIKISVDIAFCFIQVIAFFYPTWSHISSTKSLSRRTTQLQRSFFKALLLQVMVPFIIVLIPGCYIISTFFTYNFDILLCNMVMVAMTLHGFLSTIIMLTIHKPYRTATKELLRIGRQKPSLPVRKVLMLAPSVRMFFESRYNFLVRRDSETKSRKTKRTVHHFANYLFTISVFAPTVFDMPSVSETRRIFMEKLPCLPIELLDRLGYTMLGNLHIVRITIPVDIAICFIQVIVFFYPTWSHISNTKSQSRKTTELQKSFFKAMFLQIMIPFTIVMIPSCYIIYTFFTYDFDILICNMLMVSATLHGFLSTILMLTIHKPYRTATMQMLRKGRQKASSTVSKV</sequence>
<keyword evidence="1" id="KW-0472">Membrane</keyword>
<reference evidence="3" key="1">
    <citation type="submission" date="2017-10" db="EMBL/GenBank/DDBJ databases">
        <title>Rapid genome shrinkage in a self-fertile nematode reveals novel sperm competition proteins.</title>
        <authorList>
            <person name="Yin D."/>
            <person name="Schwarz E.M."/>
            <person name="Thomas C.G."/>
            <person name="Felde R.L."/>
            <person name="Korf I.F."/>
            <person name="Cutter A.D."/>
            <person name="Schartner C.M."/>
            <person name="Ralston E.J."/>
            <person name="Meyer B.J."/>
            <person name="Haag E.S."/>
        </authorList>
    </citation>
    <scope>NUCLEOTIDE SEQUENCE [LARGE SCALE GENOMIC DNA]</scope>
    <source>
        <strain evidence="3">JU1422</strain>
    </source>
</reference>
<feature type="transmembrane region" description="Helical" evidence="1">
    <location>
        <begin position="311"/>
        <end position="329"/>
    </location>
</feature>
<dbReference type="Proteomes" id="UP000230233">
    <property type="component" value="Chromosome V"/>
</dbReference>
<feature type="transmembrane region" description="Helical" evidence="1">
    <location>
        <begin position="443"/>
        <end position="467"/>
    </location>
</feature>
<dbReference type="EMBL" id="PDUG01000005">
    <property type="protein sequence ID" value="PIC29317.1"/>
    <property type="molecule type" value="Genomic_DNA"/>
</dbReference>
<feature type="transmembrane region" description="Helical" evidence="1">
    <location>
        <begin position="94"/>
        <end position="113"/>
    </location>
</feature>
<feature type="transmembrane region" description="Helical" evidence="1">
    <location>
        <begin position="9"/>
        <end position="34"/>
    </location>
</feature>
<name>A0A2G5TPU8_9PELO</name>
<accession>A0A2G5TPU8</accession>
<protein>
    <recommendedName>
        <fullName evidence="4">G-protein coupled receptors family 1 profile domain-containing protein</fullName>
    </recommendedName>
</protein>
<feature type="transmembrane region" description="Helical" evidence="1">
    <location>
        <begin position="410"/>
        <end position="437"/>
    </location>
</feature>
<organism evidence="2 3">
    <name type="scientific">Caenorhabditis nigoni</name>
    <dbReference type="NCBI Taxonomy" id="1611254"/>
    <lineage>
        <taxon>Eukaryota</taxon>
        <taxon>Metazoa</taxon>
        <taxon>Ecdysozoa</taxon>
        <taxon>Nematoda</taxon>
        <taxon>Chromadorea</taxon>
        <taxon>Rhabditida</taxon>
        <taxon>Rhabditina</taxon>
        <taxon>Rhabditomorpha</taxon>
        <taxon>Rhabditoidea</taxon>
        <taxon>Rhabditidae</taxon>
        <taxon>Peloderinae</taxon>
        <taxon>Caenorhabditis</taxon>
    </lineage>
</organism>
<keyword evidence="1" id="KW-0812">Transmembrane</keyword>
<dbReference type="PANTHER" id="PTHR22941:SF2">
    <property type="entry name" value="SERPENTINE RECEPTOR, CLASS H-RELATED"/>
    <property type="match status" value="1"/>
</dbReference>
<evidence type="ECO:0000313" key="3">
    <source>
        <dbReference type="Proteomes" id="UP000230233"/>
    </source>
</evidence>
<proteinExistence type="predicted"/>
<evidence type="ECO:0000256" key="1">
    <source>
        <dbReference type="SAM" id="Phobius"/>
    </source>
</evidence>
<dbReference type="PANTHER" id="PTHR22941">
    <property type="entry name" value="SERPENTINE RECEPTOR"/>
    <property type="match status" value="1"/>
</dbReference>
<evidence type="ECO:0008006" key="4">
    <source>
        <dbReference type="Google" id="ProtNLM"/>
    </source>
</evidence>
<feature type="transmembrane region" description="Helical" evidence="1">
    <location>
        <begin position="194"/>
        <end position="221"/>
    </location>
</feature>
<feature type="transmembrane region" description="Helical" evidence="1">
    <location>
        <begin position="54"/>
        <end position="73"/>
    </location>
</feature>
<keyword evidence="3" id="KW-1185">Reference proteome</keyword>
<feature type="transmembrane region" description="Helical" evidence="1">
    <location>
        <begin position="153"/>
        <end position="174"/>
    </location>
</feature>
<evidence type="ECO:0000313" key="2">
    <source>
        <dbReference type="EMBL" id="PIC29317.1"/>
    </source>
</evidence>
<feature type="transmembrane region" description="Helical" evidence="1">
    <location>
        <begin position="227"/>
        <end position="251"/>
    </location>
</feature>
<dbReference type="STRING" id="1611254.A0A2G5TPU8"/>